<protein>
    <submittedName>
        <fullName evidence="1">Uncharacterized protein</fullName>
    </submittedName>
</protein>
<evidence type="ECO:0000313" key="1">
    <source>
        <dbReference type="EMBL" id="KAK7111242.1"/>
    </source>
</evidence>
<keyword evidence="2" id="KW-1185">Reference proteome</keyword>
<accession>A0AAN9GJW3</accession>
<sequence length="123" mass="14734">MFKQEFSRQGMFKQEFCRQGMFKQEFSRQGMFKQEFGSQGMFKQEFGSQGLFKQEFSGREPEFDSQGMDKHEFKVEKCVSMCLTVEEYTTLQARVGQELRRKQLQNNVCGLRQTLYLFSRRQE</sequence>
<dbReference type="AlphaFoldDB" id="A0AAN9GJW3"/>
<proteinExistence type="predicted"/>
<reference evidence="1 2" key="1">
    <citation type="submission" date="2024-02" db="EMBL/GenBank/DDBJ databases">
        <title>Chromosome-scale genome assembly of the rough periwinkle Littorina saxatilis.</title>
        <authorList>
            <person name="De Jode A."/>
            <person name="Faria R."/>
            <person name="Formenti G."/>
            <person name="Sims Y."/>
            <person name="Smith T.P."/>
            <person name="Tracey A."/>
            <person name="Wood J.M.D."/>
            <person name="Zagrodzka Z.B."/>
            <person name="Johannesson K."/>
            <person name="Butlin R.K."/>
            <person name="Leder E.H."/>
        </authorList>
    </citation>
    <scope>NUCLEOTIDE SEQUENCE [LARGE SCALE GENOMIC DNA]</scope>
    <source>
        <strain evidence="1">Snail1</strain>
        <tissue evidence="1">Muscle</tissue>
    </source>
</reference>
<gene>
    <name evidence="1" type="ORF">V1264_010911</name>
</gene>
<dbReference type="EMBL" id="JBAMIC010000002">
    <property type="protein sequence ID" value="KAK7111242.1"/>
    <property type="molecule type" value="Genomic_DNA"/>
</dbReference>
<organism evidence="1 2">
    <name type="scientific">Littorina saxatilis</name>
    <dbReference type="NCBI Taxonomy" id="31220"/>
    <lineage>
        <taxon>Eukaryota</taxon>
        <taxon>Metazoa</taxon>
        <taxon>Spiralia</taxon>
        <taxon>Lophotrochozoa</taxon>
        <taxon>Mollusca</taxon>
        <taxon>Gastropoda</taxon>
        <taxon>Caenogastropoda</taxon>
        <taxon>Littorinimorpha</taxon>
        <taxon>Littorinoidea</taxon>
        <taxon>Littorinidae</taxon>
        <taxon>Littorina</taxon>
    </lineage>
</organism>
<name>A0AAN9GJW3_9CAEN</name>
<dbReference type="Proteomes" id="UP001374579">
    <property type="component" value="Unassembled WGS sequence"/>
</dbReference>
<evidence type="ECO:0000313" key="2">
    <source>
        <dbReference type="Proteomes" id="UP001374579"/>
    </source>
</evidence>
<comment type="caution">
    <text evidence="1">The sequence shown here is derived from an EMBL/GenBank/DDBJ whole genome shotgun (WGS) entry which is preliminary data.</text>
</comment>